<sequence length="111" mass="11530">MFQDSRGIADVLAVLMTWATVAFIAATLPPTGDTNVLLVGLLATVVAVAALVLLGRSDDPTCGQSRTARGPTAEERRLRGSFRRHSHPDTAGRPRPRAPGPVAGAALSAAF</sequence>
<evidence type="ECO:0000313" key="3">
    <source>
        <dbReference type="EMBL" id="SDD42599.1"/>
    </source>
</evidence>
<evidence type="ECO:0000256" key="2">
    <source>
        <dbReference type="SAM" id="Phobius"/>
    </source>
</evidence>
<evidence type="ECO:0000313" key="4">
    <source>
        <dbReference type="Proteomes" id="UP000199417"/>
    </source>
</evidence>
<gene>
    <name evidence="3" type="ORF">SAMN05444580_104241</name>
</gene>
<keyword evidence="4" id="KW-1185">Reference proteome</keyword>
<keyword evidence="2" id="KW-0472">Membrane</keyword>
<feature type="compositionally biased region" description="Low complexity" evidence="1">
    <location>
        <begin position="100"/>
        <end position="111"/>
    </location>
</feature>
<protein>
    <submittedName>
        <fullName evidence="3">Uncharacterized protein</fullName>
    </submittedName>
</protein>
<reference evidence="3 4" key="1">
    <citation type="submission" date="2016-10" db="EMBL/GenBank/DDBJ databases">
        <authorList>
            <person name="de Groot N.N."/>
        </authorList>
    </citation>
    <scope>NUCLEOTIDE SEQUENCE [LARGE SCALE GENOMIC DNA]</scope>
    <source>
        <strain evidence="3 4">JCM 11308</strain>
    </source>
</reference>
<dbReference type="AlphaFoldDB" id="A0A1G6UMT2"/>
<feature type="region of interest" description="Disordered" evidence="1">
    <location>
        <begin position="57"/>
        <end position="111"/>
    </location>
</feature>
<evidence type="ECO:0000256" key="1">
    <source>
        <dbReference type="SAM" id="MobiDB-lite"/>
    </source>
</evidence>
<dbReference type="EMBL" id="FNAB01000004">
    <property type="protein sequence ID" value="SDD42599.1"/>
    <property type="molecule type" value="Genomic_DNA"/>
</dbReference>
<dbReference type="Proteomes" id="UP000199417">
    <property type="component" value="Unassembled WGS sequence"/>
</dbReference>
<dbReference type="Pfam" id="PF19950">
    <property type="entry name" value="DUF6412"/>
    <property type="match status" value="1"/>
</dbReference>
<keyword evidence="2" id="KW-0812">Transmembrane</keyword>
<feature type="transmembrane region" description="Helical" evidence="2">
    <location>
        <begin position="7"/>
        <end position="28"/>
    </location>
</feature>
<dbReference type="RefSeq" id="WP_072845291.1">
    <property type="nucleotide sequence ID" value="NZ_FNAB01000004.1"/>
</dbReference>
<feature type="transmembrane region" description="Helical" evidence="2">
    <location>
        <begin position="34"/>
        <end position="54"/>
    </location>
</feature>
<name>A0A1G6UMT2_9NOCA</name>
<dbReference type="STRING" id="168276.SAMN05444580_104241"/>
<dbReference type="InterPro" id="IPR045635">
    <property type="entry name" value="DUF6412"/>
</dbReference>
<keyword evidence="2" id="KW-1133">Transmembrane helix</keyword>
<proteinExistence type="predicted"/>
<accession>A0A1G6UMT2</accession>
<organism evidence="3 4">
    <name type="scientific">Rhodococcus tukisamuensis</name>
    <dbReference type="NCBI Taxonomy" id="168276"/>
    <lineage>
        <taxon>Bacteria</taxon>
        <taxon>Bacillati</taxon>
        <taxon>Actinomycetota</taxon>
        <taxon>Actinomycetes</taxon>
        <taxon>Mycobacteriales</taxon>
        <taxon>Nocardiaceae</taxon>
        <taxon>Rhodococcus</taxon>
    </lineage>
</organism>